<dbReference type="Pfam" id="PF13365">
    <property type="entry name" value="Trypsin_2"/>
    <property type="match status" value="1"/>
</dbReference>
<feature type="compositionally biased region" description="Low complexity" evidence="14">
    <location>
        <begin position="409"/>
        <end position="419"/>
    </location>
</feature>
<gene>
    <name evidence="16" type="ORF">PRZ01_08210</name>
</gene>
<dbReference type="InterPro" id="IPR036034">
    <property type="entry name" value="PDZ_sf"/>
</dbReference>
<dbReference type="InterPro" id="IPR011782">
    <property type="entry name" value="Pept_S1C_Do"/>
</dbReference>
<evidence type="ECO:0000256" key="10">
    <source>
        <dbReference type="ARBA" id="ARBA00022801"/>
    </source>
</evidence>
<evidence type="ECO:0000256" key="4">
    <source>
        <dbReference type="ARBA" id="ARBA00013035"/>
    </source>
</evidence>
<keyword evidence="11" id="KW-0720">Serine protease</keyword>
<evidence type="ECO:0000256" key="12">
    <source>
        <dbReference type="ARBA" id="ARBA00023016"/>
    </source>
</evidence>
<keyword evidence="17" id="KW-1185">Reference proteome</keyword>
<evidence type="ECO:0000256" key="3">
    <source>
        <dbReference type="ARBA" id="ARBA00010541"/>
    </source>
</evidence>
<keyword evidence="10 16" id="KW-0378">Hydrolase</keyword>
<evidence type="ECO:0000259" key="15">
    <source>
        <dbReference type="PROSITE" id="PS50106"/>
    </source>
</evidence>
<evidence type="ECO:0000256" key="11">
    <source>
        <dbReference type="ARBA" id="ARBA00022825"/>
    </source>
</evidence>
<dbReference type="PRINTS" id="PR00834">
    <property type="entry name" value="PROTEASES2C"/>
</dbReference>
<dbReference type="SUPFAM" id="SSF50494">
    <property type="entry name" value="Trypsin-like serine proteases"/>
    <property type="match status" value="1"/>
</dbReference>
<evidence type="ECO:0000313" key="17">
    <source>
        <dbReference type="Proteomes" id="UP001219862"/>
    </source>
</evidence>
<dbReference type="Gene3D" id="2.40.10.120">
    <property type="match status" value="1"/>
</dbReference>
<evidence type="ECO:0000256" key="9">
    <source>
        <dbReference type="ARBA" id="ARBA00022764"/>
    </source>
</evidence>
<protein>
    <recommendedName>
        <fullName evidence="5">Probable periplasmic serine endoprotease DegP-like</fullName>
        <ecNumber evidence="4">3.4.21.107</ecNumber>
    </recommendedName>
    <alternativeName>
        <fullName evidence="13">Protease Do</fullName>
    </alternativeName>
</protein>
<dbReference type="PANTHER" id="PTHR22939:SF130">
    <property type="entry name" value="PERIPLASMIC SERINE ENDOPROTEASE DEGP-LIKE-RELATED"/>
    <property type="match status" value="1"/>
</dbReference>
<dbReference type="Proteomes" id="UP001219862">
    <property type="component" value="Unassembled WGS sequence"/>
</dbReference>
<evidence type="ECO:0000313" key="16">
    <source>
        <dbReference type="EMBL" id="MDC8785171.1"/>
    </source>
</evidence>
<evidence type="ECO:0000256" key="14">
    <source>
        <dbReference type="SAM" id="MobiDB-lite"/>
    </source>
</evidence>
<dbReference type="RefSeq" id="WP_273596283.1">
    <property type="nucleotide sequence ID" value="NZ_JAQQXS010000006.1"/>
</dbReference>
<dbReference type="InterPro" id="IPR009003">
    <property type="entry name" value="Peptidase_S1_PA"/>
</dbReference>
<evidence type="ECO:0000256" key="8">
    <source>
        <dbReference type="ARBA" id="ARBA00022737"/>
    </source>
</evidence>
<organism evidence="16 17">
    <name type="scientific">Roseateles koreensis</name>
    <dbReference type="NCBI Taxonomy" id="2987526"/>
    <lineage>
        <taxon>Bacteria</taxon>
        <taxon>Pseudomonadati</taxon>
        <taxon>Pseudomonadota</taxon>
        <taxon>Betaproteobacteria</taxon>
        <taxon>Burkholderiales</taxon>
        <taxon>Sphaerotilaceae</taxon>
        <taxon>Roseateles</taxon>
    </lineage>
</organism>
<dbReference type="NCBIfam" id="TIGR02037">
    <property type="entry name" value="degP_htrA_DO"/>
    <property type="match status" value="1"/>
</dbReference>
<dbReference type="EMBL" id="JAQQXS010000006">
    <property type="protein sequence ID" value="MDC8785171.1"/>
    <property type="molecule type" value="Genomic_DNA"/>
</dbReference>
<feature type="domain" description="PDZ" evidence="15">
    <location>
        <begin position="418"/>
        <end position="508"/>
    </location>
</feature>
<feature type="domain" description="PDZ" evidence="15">
    <location>
        <begin position="308"/>
        <end position="402"/>
    </location>
</feature>
<dbReference type="SMART" id="SM00228">
    <property type="entry name" value="PDZ"/>
    <property type="match status" value="2"/>
</dbReference>
<keyword evidence="7" id="KW-0732">Signal</keyword>
<accession>A0ABT5KQH7</accession>
<evidence type="ECO:0000256" key="7">
    <source>
        <dbReference type="ARBA" id="ARBA00022729"/>
    </source>
</evidence>
<sequence length="518" mass="52965">MEKSNHAEVMVPVRRLVWAMAAAGAIATAGTVGVLHMSAAQAEANAGVAGNSAQALAQPNAQGPVSAGNAPAGAVVALPDFAQIAAQQGAAVVNISVVGSSKAAGRGVTPQMDPDDPMFQFFRRFQIPGMPGAQGGPEGREVPTRGQGSGFIVSSDGVILTNAHVVKGAQEVTVKLTDRREFHAKVLGSDAKTDVAVIKIEAHGLPVVALGSSATTRVGEWVLAIGSPYGFENSVSAGVVSAKGRALPDENFVPFLQTDVAVNPGNSGGPLFNARGEVVGINSQIYSQTGGYQGLSFAIPIELANKVRQQIEKTGHAQHARLGVNIQDVNQAFADSFKLAKPEGALVASVEDGSPAAQAGLRSGDVILKFNGQPIVSSSDLPALVGAAQAGDKVQLEVWRQGKSENLSAKLADASSKSAQVDDNDEASTPQGKLGLALRPLAPQEKRQSGIREGLVIENAGGAAAKAGVRAGDVLLAVNGTPVNSVEQVRAVVAGADKSIALLVQRGADRIFVPVRMG</sequence>
<dbReference type="InterPro" id="IPR041489">
    <property type="entry name" value="PDZ_6"/>
</dbReference>
<dbReference type="CDD" id="cd10839">
    <property type="entry name" value="cpPDZ1_DegP-like"/>
    <property type="match status" value="1"/>
</dbReference>
<dbReference type="Gene3D" id="2.30.42.10">
    <property type="match status" value="2"/>
</dbReference>
<name>A0ABT5KQH7_9BURK</name>
<evidence type="ECO:0000256" key="6">
    <source>
        <dbReference type="ARBA" id="ARBA00022670"/>
    </source>
</evidence>
<dbReference type="InterPro" id="IPR001940">
    <property type="entry name" value="Peptidase_S1C"/>
</dbReference>
<evidence type="ECO:0000256" key="1">
    <source>
        <dbReference type="ARBA" id="ARBA00001772"/>
    </source>
</evidence>
<dbReference type="Pfam" id="PF13180">
    <property type="entry name" value="PDZ_2"/>
    <property type="match status" value="1"/>
</dbReference>
<keyword evidence="9" id="KW-0574">Periplasm</keyword>
<comment type="similarity">
    <text evidence="3">Belongs to the peptidase S1C family.</text>
</comment>
<feature type="region of interest" description="Disordered" evidence="14">
    <location>
        <begin position="409"/>
        <end position="433"/>
    </location>
</feature>
<dbReference type="InterPro" id="IPR001478">
    <property type="entry name" value="PDZ"/>
</dbReference>
<dbReference type="GO" id="GO:0016787">
    <property type="term" value="F:hydrolase activity"/>
    <property type="evidence" value="ECO:0007669"/>
    <property type="project" value="UniProtKB-KW"/>
</dbReference>
<evidence type="ECO:0000256" key="5">
    <source>
        <dbReference type="ARBA" id="ARBA00013958"/>
    </source>
</evidence>
<dbReference type="SUPFAM" id="SSF50156">
    <property type="entry name" value="PDZ domain-like"/>
    <property type="match status" value="2"/>
</dbReference>
<proteinExistence type="inferred from homology"/>
<keyword evidence="12" id="KW-0346">Stress response</keyword>
<dbReference type="PROSITE" id="PS50106">
    <property type="entry name" value="PDZ"/>
    <property type="match status" value="2"/>
</dbReference>
<reference evidence="16 17" key="1">
    <citation type="submission" date="2022-10" db="EMBL/GenBank/DDBJ databases">
        <title>paucibacter sp. hw8 Genome sequencing.</title>
        <authorList>
            <person name="Park S."/>
        </authorList>
    </citation>
    <scope>NUCLEOTIDE SEQUENCE [LARGE SCALE GENOMIC DNA]</scope>
    <source>
        <strain evidence="17">hw8</strain>
    </source>
</reference>
<keyword evidence="6" id="KW-0645">Protease</keyword>
<comment type="catalytic activity">
    <reaction evidence="1">
        <text>Acts on substrates that are at least partially unfolded. The cleavage site P1 residue is normally between a pair of hydrophobic residues, such as Val-|-Val.</text>
        <dbReference type="EC" id="3.4.21.107"/>
    </reaction>
</comment>
<dbReference type="EC" id="3.4.21.107" evidence="4"/>
<comment type="subcellular location">
    <subcellularLocation>
        <location evidence="2">Periplasm</location>
    </subcellularLocation>
</comment>
<keyword evidence="8" id="KW-0677">Repeat</keyword>
<evidence type="ECO:0000256" key="13">
    <source>
        <dbReference type="ARBA" id="ARBA00032850"/>
    </source>
</evidence>
<comment type="caution">
    <text evidence="16">The sequence shown here is derived from an EMBL/GenBank/DDBJ whole genome shotgun (WGS) entry which is preliminary data.</text>
</comment>
<dbReference type="Pfam" id="PF17820">
    <property type="entry name" value="PDZ_6"/>
    <property type="match status" value="1"/>
</dbReference>
<evidence type="ECO:0000256" key="2">
    <source>
        <dbReference type="ARBA" id="ARBA00004418"/>
    </source>
</evidence>
<dbReference type="PANTHER" id="PTHR22939">
    <property type="entry name" value="SERINE PROTEASE FAMILY S1C HTRA-RELATED"/>
    <property type="match status" value="1"/>
</dbReference>